<keyword evidence="3" id="KW-1185">Reference proteome</keyword>
<keyword evidence="1" id="KW-0812">Transmembrane</keyword>
<keyword evidence="1" id="KW-0472">Membrane</keyword>
<feature type="transmembrane region" description="Helical" evidence="1">
    <location>
        <begin position="36"/>
        <end position="58"/>
    </location>
</feature>
<dbReference type="EMBL" id="LNIX01000023">
    <property type="protein sequence ID" value="OXA43170.1"/>
    <property type="molecule type" value="Genomic_DNA"/>
</dbReference>
<accession>A0A226DDH4</accession>
<reference evidence="2 3" key="1">
    <citation type="submission" date="2015-12" db="EMBL/GenBank/DDBJ databases">
        <title>The genome of Folsomia candida.</title>
        <authorList>
            <person name="Faddeeva A."/>
            <person name="Derks M.F."/>
            <person name="Anvar Y."/>
            <person name="Smit S."/>
            <person name="Van Straalen N."/>
            <person name="Roelofs D."/>
        </authorList>
    </citation>
    <scope>NUCLEOTIDE SEQUENCE [LARGE SCALE GENOMIC DNA]</scope>
    <source>
        <strain evidence="2 3">VU population</strain>
        <tissue evidence="2">Whole body</tissue>
    </source>
</reference>
<proteinExistence type="predicted"/>
<evidence type="ECO:0000313" key="2">
    <source>
        <dbReference type="EMBL" id="OXA43170.1"/>
    </source>
</evidence>
<organism evidence="2 3">
    <name type="scientific">Folsomia candida</name>
    <name type="common">Springtail</name>
    <dbReference type="NCBI Taxonomy" id="158441"/>
    <lineage>
        <taxon>Eukaryota</taxon>
        <taxon>Metazoa</taxon>
        <taxon>Ecdysozoa</taxon>
        <taxon>Arthropoda</taxon>
        <taxon>Hexapoda</taxon>
        <taxon>Collembola</taxon>
        <taxon>Entomobryomorpha</taxon>
        <taxon>Isotomoidea</taxon>
        <taxon>Isotomidae</taxon>
        <taxon>Proisotominae</taxon>
        <taxon>Folsomia</taxon>
    </lineage>
</organism>
<name>A0A226DDH4_FOLCA</name>
<feature type="transmembrane region" description="Helical" evidence="1">
    <location>
        <begin position="200"/>
        <end position="226"/>
    </location>
</feature>
<comment type="caution">
    <text evidence="2">The sequence shown here is derived from an EMBL/GenBank/DDBJ whole genome shotgun (WGS) entry which is preliminary data.</text>
</comment>
<evidence type="ECO:0000313" key="3">
    <source>
        <dbReference type="Proteomes" id="UP000198287"/>
    </source>
</evidence>
<feature type="transmembrane region" description="Helical" evidence="1">
    <location>
        <begin position="166"/>
        <end position="188"/>
    </location>
</feature>
<keyword evidence="1" id="KW-1133">Transmembrane helix</keyword>
<dbReference type="Proteomes" id="UP000198287">
    <property type="component" value="Unassembled WGS sequence"/>
</dbReference>
<evidence type="ECO:0000256" key="1">
    <source>
        <dbReference type="SAM" id="Phobius"/>
    </source>
</evidence>
<dbReference type="AlphaFoldDB" id="A0A226DDH4"/>
<gene>
    <name evidence="2" type="ORF">Fcan01_22137</name>
</gene>
<protein>
    <submittedName>
        <fullName evidence="2">Uncharacterized protein</fullName>
    </submittedName>
</protein>
<sequence length="253" mass="28604">MEIIANVGNSLADECHKLERSSRMATSPKYRSGSTLILRIVQCIPISFAIIPLALIPFGMRHELIVFLVYKFAGGPPLRDNLYLQVALHLLKFLYLTIGITEASRTCAFIIVLGIERTVYFTCYVKEIAQNLKYCGRNRFNVSLWEGKIISSYYQFHLIFQWDKHILNLLAGMFFLALFFMALVANFVTLKMFAIFPFHFYLAFPIFAVTDVIVLVVNGMLLFGVGDVSELMVKGMNQVVGLVGDGGSTFKNR</sequence>